<organism evidence="1 2">
    <name type="scientific">Pristionchus pacificus</name>
    <name type="common">Parasitic nematode worm</name>
    <dbReference type="NCBI Taxonomy" id="54126"/>
    <lineage>
        <taxon>Eukaryota</taxon>
        <taxon>Metazoa</taxon>
        <taxon>Ecdysozoa</taxon>
        <taxon>Nematoda</taxon>
        <taxon>Chromadorea</taxon>
        <taxon>Rhabditida</taxon>
        <taxon>Rhabditina</taxon>
        <taxon>Diplogasteromorpha</taxon>
        <taxon>Diplogasteroidea</taxon>
        <taxon>Neodiplogasteridae</taxon>
        <taxon>Pristionchus</taxon>
    </lineage>
</organism>
<sequence length="328" mass="38243">MELQPLTGRNDSSTTLATLPHDIVRILIREVGPPVDKMRLIGHNWNSMVTEYLADRKNNPHLEEVFIRNGGPEEEKRIKISLTITQSIHKNHFRRICRDAQWKTTQPDTFVSPILQLRTIELSKPWMFIVFFYFVVAVCAVVFRLHYSISIVIVLLTLALLAYLFIAVRPKDRDNRDNISALFARCSHIGELSLIHLNRETLDVVRDILKDVPIKHLIIYDKKCDAELREKIVKMASIHKIETITMCAKKMEKSKLRKFFLSVTETANELQIYESSEKDDKIFGKPREFWDEEAKNISDESIIVQVMNGMQNDKLREGSQRFRLKIRP</sequence>
<proteinExistence type="predicted"/>
<evidence type="ECO:0000313" key="1">
    <source>
        <dbReference type="EnsemblMetazoa" id="PPA40824.1"/>
    </source>
</evidence>
<reference evidence="1" key="2">
    <citation type="submission" date="2022-06" db="UniProtKB">
        <authorList>
            <consortium name="EnsemblMetazoa"/>
        </authorList>
    </citation>
    <scope>IDENTIFICATION</scope>
    <source>
        <strain evidence="1">PS312</strain>
    </source>
</reference>
<keyword evidence="2" id="KW-1185">Reference proteome</keyword>
<name>A0A2A6CKU9_PRIPA</name>
<dbReference type="AlphaFoldDB" id="A0A2A6CKU9"/>
<dbReference type="EnsemblMetazoa" id="PPA40824.1">
    <property type="protein sequence ID" value="PPA40824.1"/>
    <property type="gene ID" value="WBGene00279193"/>
</dbReference>
<reference evidence="2" key="1">
    <citation type="journal article" date="2008" name="Nat. Genet.">
        <title>The Pristionchus pacificus genome provides a unique perspective on nematode lifestyle and parasitism.</title>
        <authorList>
            <person name="Dieterich C."/>
            <person name="Clifton S.W."/>
            <person name="Schuster L.N."/>
            <person name="Chinwalla A."/>
            <person name="Delehaunty K."/>
            <person name="Dinkelacker I."/>
            <person name="Fulton L."/>
            <person name="Fulton R."/>
            <person name="Godfrey J."/>
            <person name="Minx P."/>
            <person name="Mitreva M."/>
            <person name="Roeseler W."/>
            <person name="Tian H."/>
            <person name="Witte H."/>
            <person name="Yang S.P."/>
            <person name="Wilson R.K."/>
            <person name="Sommer R.J."/>
        </authorList>
    </citation>
    <scope>NUCLEOTIDE SEQUENCE [LARGE SCALE GENOMIC DNA]</scope>
    <source>
        <strain evidence="2">PS312</strain>
    </source>
</reference>
<evidence type="ECO:0000313" key="2">
    <source>
        <dbReference type="Proteomes" id="UP000005239"/>
    </source>
</evidence>
<dbReference type="Proteomes" id="UP000005239">
    <property type="component" value="Unassembled WGS sequence"/>
</dbReference>
<gene>
    <name evidence="1" type="primary">WBGene00279193</name>
</gene>
<accession>A0A8R1Z0N4</accession>
<protein>
    <submittedName>
        <fullName evidence="1">Uncharacterized protein</fullName>
    </submittedName>
</protein>
<accession>A0A2A6CKU9</accession>